<name>X0GWY9_FUSOX</name>
<dbReference type="InterPro" id="IPR051027">
    <property type="entry name" value="bZIP_transcription_factors"/>
</dbReference>
<dbReference type="SUPFAM" id="SSF57959">
    <property type="entry name" value="Leucine zipper domain"/>
    <property type="match status" value="1"/>
</dbReference>
<dbReference type="HOGENOM" id="CLU_2671172_0_0_1"/>
<evidence type="ECO:0000256" key="4">
    <source>
        <dbReference type="ARBA" id="ARBA00023242"/>
    </source>
</evidence>
<evidence type="ECO:0000256" key="3">
    <source>
        <dbReference type="ARBA" id="ARBA00023163"/>
    </source>
</evidence>
<dbReference type="GO" id="GO:0005634">
    <property type="term" value="C:nucleus"/>
    <property type="evidence" value="ECO:0007669"/>
    <property type="project" value="UniProtKB-SubCell"/>
</dbReference>
<evidence type="ECO:0000313" key="6">
    <source>
        <dbReference type="EMBL" id="EXL64415.1"/>
    </source>
</evidence>
<evidence type="ECO:0000259" key="5">
    <source>
        <dbReference type="SMART" id="SM00338"/>
    </source>
</evidence>
<dbReference type="Gene3D" id="1.20.5.170">
    <property type="match status" value="1"/>
</dbReference>
<dbReference type="Pfam" id="PF00170">
    <property type="entry name" value="bZIP_1"/>
    <property type="match status" value="1"/>
</dbReference>
<dbReference type="InterPro" id="IPR046347">
    <property type="entry name" value="bZIP_sf"/>
</dbReference>
<dbReference type="PANTHER" id="PTHR19304">
    <property type="entry name" value="CYCLIC-AMP RESPONSE ELEMENT BINDING PROTEIN"/>
    <property type="match status" value="1"/>
</dbReference>
<sequence length="75" mass="8930">MTDEEMRKNFLGRNRIAALKFRQRKKRWLTNLQIKVEIFNTENDALTVIRTVQLLSNMDSTVPSYYRSLGPSIRR</sequence>
<organism evidence="6">
    <name type="scientific">Fusarium oxysporum f. sp. conglutinans race 2 54008</name>
    <dbReference type="NCBI Taxonomy" id="1089457"/>
    <lineage>
        <taxon>Eukaryota</taxon>
        <taxon>Fungi</taxon>
        <taxon>Dikarya</taxon>
        <taxon>Ascomycota</taxon>
        <taxon>Pezizomycotina</taxon>
        <taxon>Sordariomycetes</taxon>
        <taxon>Hypocreomycetidae</taxon>
        <taxon>Hypocreales</taxon>
        <taxon>Nectriaceae</taxon>
        <taxon>Fusarium</taxon>
        <taxon>Fusarium oxysporum species complex</taxon>
    </lineage>
</organism>
<proteinExistence type="predicted"/>
<dbReference type="Proteomes" id="UP000030676">
    <property type="component" value="Unassembled WGS sequence"/>
</dbReference>
<dbReference type="GO" id="GO:0003700">
    <property type="term" value="F:DNA-binding transcription factor activity"/>
    <property type="evidence" value="ECO:0007669"/>
    <property type="project" value="InterPro"/>
</dbReference>
<reference evidence="6" key="2">
    <citation type="submission" date="2014-03" db="EMBL/GenBank/DDBJ databases">
        <title>The Genome Annotation of Fusarium oxysporum PHW808.</title>
        <authorList>
            <consortium name="The Broad Institute Genomics Platform"/>
            <person name="Ma L.-J."/>
            <person name="Corby-Kistler H."/>
            <person name="Broz K."/>
            <person name="Gale L.R."/>
            <person name="Jonkers W."/>
            <person name="O'Donnell K."/>
            <person name="Ploetz R."/>
            <person name="Steinberg C."/>
            <person name="Schwartz D.C."/>
            <person name="VanEtten H."/>
            <person name="Zhou S."/>
            <person name="Young S.K."/>
            <person name="Zeng Q."/>
            <person name="Gargeya S."/>
            <person name="Fitzgerald M."/>
            <person name="Abouelleil A."/>
            <person name="Alvarado L."/>
            <person name="Chapman S.B."/>
            <person name="Gainer-Dewar J."/>
            <person name="Goldberg J."/>
            <person name="Griggs A."/>
            <person name="Gujja S."/>
            <person name="Hansen M."/>
            <person name="Howarth C."/>
            <person name="Imamovic A."/>
            <person name="Ireland A."/>
            <person name="Larimer J."/>
            <person name="McCowan C."/>
            <person name="Murphy C."/>
            <person name="Pearson M."/>
            <person name="Poon T.W."/>
            <person name="Priest M."/>
            <person name="Roberts A."/>
            <person name="Saif S."/>
            <person name="Shea T."/>
            <person name="Sykes S."/>
            <person name="Wortman J."/>
            <person name="Nusbaum C."/>
            <person name="Birren B."/>
        </authorList>
    </citation>
    <scope>NUCLEOTIDE SEQUENCE</scope>
    <source>
        <strain evidence="6">54008</strain>
    </source>
</reference>
<dbReference type="AlphaFoldDB" id="X0GWY9"/>
<dbReference type="EMBL" id="KK034119">
    <property type="protein sequence ID" value="EXL64415.1"/>
    <property type="molecule type" value="Genomic_DNA"/>
</dbReference>
<gene>
    <name evidence="6" type="ORF">FOPG_19321</name>
</gene>
<keyword evidence="3" id="KW-0804">Transcription</keyword>
<feature type="domain" description="BZIP" evidence="5">
    <location>
        <begin position="1"/>
        <end position="64"/>
    </location>
</feature>
<keyword evidence="2" id="KW-0805">Transcription regulation</keyword>
<keyword evidence="4" id="KW-0539">Nucleus</keyword>
<comment type="subcellular location">
    <subcellularLocation>
        <location evidence="1">Nucleus</location>
    </subcellularLocation>
</comment>
<accession>X0GWY9</accession>
<reference evidence="6" key="1">
    <citation type="submission" date="2011-11" db="EMBL/GenBank/DDBJ databases">
        <title>The Genome Sequence of Fusarium oxysporum PHW808.</title>
        <authorList>
            <consortium name="The Broad Institute Genome Sequencing Platform"/>
            <person name="Ma L.-J."/>
            <person name="Gale L.R."/>
            <person name="Schwartz D.C."/>
            <person name="Zhou S."/>
            <person name="Corby-Kistler H."/>
            <person name="Young S.K."/>
            <person name="Zeng Q."/>
            <person name="Gargeya S."/>
            <person name="Fitzgerald M."/>
            <person name="Haas B."/>
            <person name="Abouelleil A."/>
            <person name="Alvarado L."/>
            <person name="Arachchi H.M."/>
            <person name="Berlin A."/>
            <person name="Brown A."/>
            <person name="Chapman S.B."/>
            <person name="Chen Z."/>
            <person name="Dunbar C."/>
            <person name="Freedman E."/>
            <person name="Gearin G."/>
            <person name="Goldberg J."/>
            <person name="Griggs A."/>
            <person name="Gujja S."/>
            <person name="Heiman D."/>
            <person name="Howarth C."/>
            <person name="Larson L."/>
            <person name="Lui A."/>
            <person name="MacDonald P.J.P."/>
            <person name="Montmayeur A."/>
            <person name="Murphy C."/>
            <person name="Neiman D."/>
            <person name="Pearson M."/>
            <person name="Priest M."/>
            <person name="Roberts A."/>
            <person name="Saif S."/>
            <person name="Shea T."/>
            <person name="Shenoy N."/>
            <person name="Sisk P."/>
            <person name="Stolte C."/>
            <person name="Sykes S."/>
            <person name="Wortman J."/>
            <person name="Nusbaum C."/>
            <person name="Birren B."/>
        </authorList>
    </citation>
    <scope>NUCLEOTIDE SEQUENCE [LARGE SCALE GENOMIC DNA]</scope>
    <source>
        <strain evidence="6">54008</strain>
    </source>
</reference>
<dbReference type="SMART" id="SM00338">
    <property type="entry name" value="BRLZ"/>
    <property type="match status" value="1"/>
</dbReference>
<dbReference type="InterPro" id="IPR004827">
    <property type="entry name" value="bZIP"/>
</dbReference>
<protein>
    <submittedName>
        <fullName evidence="6">Activating transcription factor, other eukaryote</fullName>
    </submittedName>
</protein>
<evidence type="ECO:0000256" key="2">
    <source>
        <dbReference type="ARBA" id="ARBA00023015"/>
    </source>
</evidence>
<evidence type="ECO:0000256" key="1">
    <source>
        <dbReference type="ARBA" id="ARBA00004123"/>
    </source>
</evidence>
<dbReference type="CDD" id="cd14687">
    <property type="entry name" value="bZIP_ATF2"/>
    <property type="match status" value="1"/>
</dbReference>